<dbReference type="KEGG" id="dpf:ON006_29660"/>
<keyword evidence="3" id="KW-1185">Reference proteome</keyword>
<evidence type="ECO:0000313" key="2">
    <source>
        <dbReference type="EMBL" id="WAC11885.1"/>
    </source>
</evidence>
<reference evidence="2" key="1">
    <citation type="submission" date="2022-11" db="EMBL/GenBank/DDBJ databases">
        <title>Dyadobacter pollutisoli sp. nov., isolated from plastic dumped soil.</title>
        <authorList>
            <person name="Kim J.M."/>
            <person name="Kim K.R."/>
            <person name="Lee J.K."/>
            <person name="Hao L."/>
            <person name="Jeon C.O."/>
        </authorList>
    </citation>
    <scope>NUCLEOTIDE SEQUENCE</scope>
    <source>
        <strain evidence="2">U1</strain>
    </source>
</reference>
<dbReference type="Proteomes" id="UP001164653">
    <property type="component" value="Chromosome"/>
</dbReference>
<name>A0A9E8N8K5_9BACT</name>
<dbReference type="RefSeq" id="WP_244822247.1">
    <property type="nucleotide sequence ID" value="NZ_CP112998.1"/>
</dbReference>
<evidence type="ECO:0000313" key="3">
    <source>
        <dbReference type="Proteomes" id="UP001164653"/>
    </source>
</evidence>
<protein>
    <submittedName>
        <fullName evidence="2">Uncharacterized protein</fullName>
    </submittedName>
</protein>
<gene>
    <name evidence="2" type="ORF">ON006_29660</name>
</gene>
<feature type="region of interest" description="Disordered" evidence="1">
    <location>
        <begin position="1"/>
        <end position="64"/>
    </location>
</feature>
<proteinExistence type="predicted"/>
<dbReference type="AlphaFoldDB" id="A0A9E8N8K5"/>
<feature type="compositionally biased region" description="Basic and acidic residues" evidence="1">
    <location>
        <begin position="1"/>
        <end position="11"/>
    </location>
</feature>
<accession>A0A9E8N8K5</accession>
<evidence type="ECO:0000256" key="1">
    <source>
        <dbReference type="SAM" id="MobiDB-lite"/>
    </source>
</evidence>
<dbReference type="EMBL" id="CP112998">
    <property type="protein sequence ID" value="WAC11885.1"/>
    <property type="molecule type" value="Genomic_DNA"/>
</dbReference>
<sequence>MGWTKQEEKVLKSNGFRASSSEQDKYVGKNGYRSAEKEGSWTKFGNGDKTHNISLSRLDEKTRK</sequence>
<feature type="compositionally biased region" description="Basic and acidic residues" evidence="1">
    <location>
        <begin position="34"/>
        <end position="64"/>
    </location>
</feature>
<organism evidence="2 3">
    <name type="scientific">Dyadobacter pollutisoli</name>
    <dbReference type="NCBI Taxonomy" id="2910158"/>
    <lineage>
        <taxon>Bacteria</taxon>
        <taxon>Pseudomonadati</taxon>
        <taxon>Bacteroidota</taxon>
        <taxon>Cytophagia</taxon>
        <taxon>Cytophagales</taxon>
        <taxon>Spirosomataceae</taxon>
        <taxon>Dyadobacter</taxon>
    </lineage>
</organism>